<dbReference type="Proteomes" id="UP001159641">
    <property type="component" value="Unassembled WGS sequence"/>
</dbReference>
<protein>
    <submittedName>
        <fullName evidence="2">Uncharacterized protein</fullName>
    </submittedName>
</protein>
<reference evidence="2 3" key="1">
    <citation type="submission" date="2022-11" db="EMBL/GenBank/DDBJ databases">
        <title>Whole genome sequence of Eschrichtius robustus ER-17-0199.</title>
        <authorList>
            <person name="Bruniche-Olsen A."/>
            <person name="Black A.N."/>
            <person name="Fields C.J."/>
            <person name="Walden K."/>
            <person name="Dewoody J.A."/>
        </authorList>
    </citation>
    <scope>NUCLEOTIDE SEQUENCE [LARGE SCALE GENOMIC DNA]</scope>
    <source>
        <strain evidence="2">ER-17-0199</strain>
        <tissue evidence="2">Blubber</tissue>
    </source>
</reference>
<feature type="region of interest" description="Disordered" evidence="1">
    <location>
        <begin position="1"/>
        <end position="115"/>
    </location>
</feature>
<comment type="caution">
    <text evidence="2">The sequence shown here is derived from an EMBL/GenBank/DDBJ whole genome shotgun (WGS) entry which is preliminary data.</text>
</comment>
<sequence length="194" mass="20456">MGPTPPGPVQDQHRGPSSPATAQLRLNPSLPSPTPVLPHSSATPPPSQDSFLDPILGPPPPHSPLPSARQVGSRSIHRPPRSLKTPGTRFSSCRLPGCSLRPSSHPTPSRVPPRVHTPQIHMVTYNPQHDGIWRGALGGRDGAPTGQQGGHVPPGFRLLTSSTRIPYLGLTTARAEAGSLLCGRLWVPAPASDH</sequence>
<dbReference type="AlphaFoldDB" id="A0AB34HSG7"/>
<evidence type="ECO:0000256" key="1">
    <source>
        <dbReference type="SAM" id="MobiDB-lite"/>
    </source>
</evidence>
<evidence type="ECO:0000313" key="2">
    <source>
        <dbReference type="EMBL" id="KAJ8794001.1"/>
    </source>
</evidence>
<dbReference type="EMBL" id="JAIQCJ010000892">
    <property type="protein sequence ID" value="KAJ8794001.1"/>
    <property type="molecule type" value="Genomic_DNA"/>
</dbReference>
<keyword evidence="3" id="KW-1185">Reference proteome</keyword>
<evidence type="ECO:0000313" key="3">
    <source>
        <dbReference type="Proteomes" id="UP001159641"/>
    </source>
</evidence>
<organism evidence="2 3">
    <name type="scientific">Eschrichtius robustus</name>
    <name type="common">California gray whale</name>
    <name type="synonym">Eschrichtius gibbosus</name>
    <dbReference type="NCBI Taxonomy" id="9764"/>
    <lineage>
        <taxon>Eukaryota</taxon>
        <taxon>Metazoa</taxon>
        <taxon>Chordata</taxon>
        <taxon>Craniata</taxon>
        <taxon>Vertebrata</taxon>
        <taxon>Euteleostomi</taxon>
        <taxon>Mammalia</taxon>
        <taxon>Eutheria</taxon>
        <taxon>Laurasiatheria</taxon>
        <taxon>Artiodactyla</taxon>
        <taxon>Whippomorpha</taxon>
        <taxon>Cetacea</taxon>
        <taxon>Mysticeti</taxon>
        <taxon>Eschrichtiidae</taxon>
        <taxon>Eschrichtius</taxon>
    </lineage>
</organism>
<accession>A0AB34HSG7</accession>
<name>A0AB34HSG7_ESCRO</name>
<gene>
    <name evidence="2" type="ORF">J1605_003411</name>
</gene>
<proteinExistence type="predicted"/>